<feature type="transmembrane region" description="Helical" evidence="7">
    <location>
        <begin position="115"/>
        <end position="136"/>
    </location>
</feature>
<feature type="transmembrane region" description="Helical" evidence="7">
    <location>
        <begin position="6"/>
        <end position="30"/>
    </location>
</feature>
<evidence type="ECO:0000256" key="1">
    <source>
        <dbReference type="ARBA" id="ARBA00004141"/>
    </source>
</evidence>
<dbReference type="AlphaFoldDB" id="A0A4U1IY48"/>
<dbReference type="OrthoDB" id="9813074at2"/>
<dbReference type="InterPro" id="IPR050925">
    <property type="entry name" value="Rhomboid_protease_S54"/>
</dbReference>
<comment type="similarity">
    <text evidence="2">Belongs to the peptidase S54 family.</text>
</comment>
<evidence type="ECO:0000256" key="4">
    <source>
        <dbReference type="ARBA" id="ARBA00022801"/>
    </source>
</evidence>
<protein>
    <submittedName>
        <fullName evidence="9">Rhomboid family intramembrane serine protease</fullName>
    </submittedName>
</protein>
<comment type="caution">
    <text evidence="9">The sequence shown here is derived from an EMBL/GenBank/DDBJ whole genome shotgun (WGS) entry which is preliminary data.</text>
</comment>
<evidence type="ECO:0000259" key="8">
    <source>
        <dbReference type="Pfam" id="PF01694"/>
    </source>
</evidence>
<keyword evidence="9" id="KW-0645">Protease</keyword>
<evidence type="ECO:0000256" key="7">
    <source>
        <dbReference type="SAM" id="Phobius"/>
    </source>
</evidence>
<keyword evidence="4" id="KW-0378">Hydrolase</keyword>
<dbReference type="Gene3D" id="1.20.1540.10">
    <property type="entry name" value="Rhomboid-like"/>
    <property type="match status" value="1"/>
</dbReference>
<evidence type="ECO:0000256" key="5">
    <source>
        <dbReference type="ARBA" id="ARBA00022989"/>
    </source>
</evidence>
<reference evidence="9 10" key="1">
    <citation type="submission" date="2019-04" db="EMBL/GenBank/DDBJ databases">
        <authorList>
            <person name="Li Y."/>
            <person name="Wang J."/>
        </authorList>
    </citation>
    <scope>NUCLEOTIDE SEQUENCE [LARGE SCALE GENOMIC DNA]</scope>
    <source>
        <strain evidence="9 10">DSM 14668</strain>
    </source>
</reference>
<name>A0A4U1IY48_9BACT</name>
<evidence type="ECO:0000313" key="10">
    <source>
        <dbReference type="Proteomes" id="UP000309215"/>
    </source>
</evidence>
<keyword evidence="10" id="KW-1185">Reference proteome</keyword>
<evidence type="ECO:0000256" key="2">
    <source>
        <dbReference type="ARBA" id="ARBA00009045"/>
    </source>
</evidence>
<dbReference type="GO" id="GO:0004252">
    <property type="term" value="F:serine-type endopeptidase activity"/>
    <property type="evidence" value="ECO:0007669"/>
    <property type="project" value="InterPro"/>
</dbReference>
<dbReference type="GO" id="GO:0016020">
    <property type="term" value="C:membrane"/>
    <property type="evidence" value="ECO:0007669"/>
    <property type="project" value="UniProtKB-SubCell"/>
</dbReference>
<organism evidence="9 10">
    <name type="scientific">Polyangium fumosum</name>
    <dbReference type="NCBI Taxonomy" id="889272"/>
    <lineage>
        <taxon>Bacteria</taxon>
        <taxon>Pseudomonadati</taxon>
        <taxon>Myxococcota</taxon>
        <taxon>Polyangia</taxon>
        <taxon>Polyangiales</taxon>
        <taxon>Polyangiaceae</taxon>
        <taxon>Polyangium</taxon>
    </lineage>
</organism>
<feature type="transmembrane region" description="Helical" evidence="7">
    <location>
        <begin position="82"/>
        <end position="103"/>
    </location>
</feature>
<keyword evidence="6 7" id="KW-0472">Membrane</keyword>
<accession>A0A4U1IY48</accession>
<dbReference type="RefSeq" id="WP_136934247.1">
    <property type="nucleotide sequence ID" value="NZ_SSMQ01000061.1"/>
</dbReference>
<evidence type="ECO:0000256" key="3">
    <source>
        <dbReference type="ARBA" id="ARBA00022692"/>
    </source>
</evidence>
<proteinExistence type="inferred from homology"/>
<comment type="subcellular location">
    <subcellularLocation>
        <location evidence="1">Membrane</location>
        <topology evidence="1">Multi-pass membrane protein</topology>
    </subcellularLocation>
</comment>
<keyword evidence="3 7" id="KW-0812">Transmembrane</keyword>
<feature type="transmembrane region" description="Helical" evidence="7">
    <location>
        <begin position="51"/>
        <end position="76"/>
    </location>
</feature>
<evidence type="ECO:0000256" key="6">
    <source>
        <dbReference type="ARBA" id="ARBA00023136"/>
    </source>
</evidence>
<sequence length="205" mass="22410">MNDLPAHLLALPVPVLLIASVAIVSLLGLASEPVRRALILSPYQVRKNGHVHRLLTAGWVHADFSHLAFNMFSLYFFTEQTIRVLGVARYLALYVTAVIVGFIPTTLRHMRNPNYSSLGASGAVAAVMFSAVLLVPKLKLQLMFLPIPVPGIVFAVAYLAYSAWHSVAAGDDINHDAHFSGAIYGALLTYLLEPARVERTVKSFF</sequence>
<gene>
    <name evidence="9" type="ORF">E8A74_39270</name>
</gene>
<feature type="domain" description="Peptidase S54 rhomboid" evidence="8">
    <location>
        <begin position="49"/>
        <end position="192"/>
    </location>
</feature>
<dbReference type="SUPFAM" id="SSF144091">
    <property type="entry name" value="Rhomboid-like"/>
    <property type="match status" value="1"/>
</dbReference>
<dbReference type="PANTHER" id="PTHR43731">
    <property type="entry name" value="RHOMBOID PROTEASE"/>
    <property type="match status" value="1"/>
</dbReference>
<dbReference type="InterPro" id="IPR022764">
    <property type="entry name" value="Peptidase_S54_rhomboid_dom"/>
</dbReference>
<dbReference type="Pfam" id="PF01694">
    <property type="entry name" value="Rhomboid"/>
    <property type="match status" value="1"/>
</dbReference>
<dbReference type="Proteomes" id="UP000309215">
    <property type="component" value="Unassembled WGS sequence"/>
</dbReference>
<keyword evidence="5 7" id="KW-1133">Transmembrane helix</keyword>
<dbReference type="PANTHER" id="PTHR43731:SF14">
    <property type="entry name" value="PRESENILIN-ASSOCIATED RHOMBOID-LIKE PROTEIN, MITOCHONDRIAL"/>
    <property type="match status" value="1"/>
</dbReference>
<evidence type="ECO:0000313" key="9">
    <source>
        <dbReference type="EMBL" id="TKC99005.1"/>
    </source>
</evidence>
<dbReference type="GO" id="GO:0006508">
    <property type="term" value="P:proteolysis"/>
    <property type="evidence" value="ECO:0007669"/>
    <property type="project" value="UniProtKB-KW"/>
</dbReference>
<dbReference type="InterPro" id="IPR035952">
    <property type="entry name" value="Rhomboid-like_sf"/>
</dbReference>
<dbReference type="EMBL" id="SSMQ01000061">
    <property type="protein sequence ID" value="TKC99005.1"/>
    <property type="molecule type" value="Genomic_DNA"/>
</dbReference>
<feature type="transmembrane region" description="Helical" evidence="7">
    <location>
        <begin position="142"/>
        <end position="161"/>
    </location>
</feature>